<organism evidence="1 2">
    <name type="scientific">Perkinsus chesapeaki</name>
    <name type="common">Clam parasite</name>
    <name type="synonym">Perkinsus andrewsi</name>
    <dbReference type="NCBI Taxonomy" id="330153"/>
    <lineage>
        <taxon>Eukaryota</taxon>
        <taxon>Sar</taxon>
        <taxon>Alveolata</taxon>
        <taxon>Perkinsozoa</taxon>
        <taxon>Perkinsea</taxon>
        <taxon>Perkinsida</taxon>
        <taxon>Perkinsidae</taxon>
        <taxon>Perkinsus</taxon>
    </lineage>
</organism>
<gene>
    <name evidence="1" type="ORF">FOL47_004435</name>
</gene>
<reference evidence="1 2" key="1">
    <citation type="submission" date="2020-04" db="EMBL/GenBank/DDBJ databases">
        <title>Perkinsus chesapeaki whole genome sequence.</title>
        <authorList>
            <person name="Bogema D.R."/>
        </authorList>
    </citation>
    <scope>NUCLEOTIDE SEQUENCE [LARGE SCALE GENOMIC DNA]</scope>
    <source>
        <strain evidence="1">ATCC PRA-425</strain>
    </source>
</reference>
<dbReference type="AlphaFoldDB" id="A0A7J6KLX2"/>
<accession>A0A7J6KLX2</accession>
<dbReference type="Proteomes" id="UP000591131">
    <property type="component" value="Unassembled WGS sequence"/>
</dbReference>
<name>A0A7J6KLX2_PERCH</name>
<evidence type="ECO:0000313" key="2">
    <source>
        <dbReference type="Proteomes" id="UP000591131"/>
    </source>
</evidence>
<evidence type="ECO:0000313" key="1">
    <source>
        <dbReference type="EMBL" id="KAF4647571.1"/>
    </source>
</evidence>
<feature type="non-terminal residue" evidence="1">
    <location>
        <position position="168"/>
    </location>
</feature>
<dbReference type="EMBL" id="JAAPAO010002519">
    <property type="protein sequence ID" value="KAF4647571.1"/>
    <property type="molecule type" value="Genomic_DNA"/>
</dbReference>
<sequence length="168" mass="18730">PSLSSVCTLHYPYSTATTTKLMMFKLPIDKSKIKHIHYVADLAQVVQHQDDFFDLNQYTASQGLPLTTEDFTDEDEATFYGVTLSDGPTSISYSHDRLVKATQHNTTVEVTEPTLRYLLSVVALITHQPDLLPPFVEPCKNLLQSRIAVAANNTHWDAPADKSLIALI</sequence>
<protein>
    <submittedName>
        <fullName evidence="1">Uncharacterized protein</fullName>
    </submittedName>
</protein>
<feature type="non-terminal residue" evidence="1">
    <location>
        <position position="1"/>
    </location>
</feature>
<comment type="caution">
    <text evidence="1">The sequence shown here is derived from an EMBL/GenBank/DDBJ whole genome shotgun (WGS) entry which is preliminary data.</text>
</comment>
<proteinExistence type="predicted"/>
<keyword evidence="2" id="KW-1185">Reference proteome</keyword>